<name>A0A7C8YRG6_OPUST</name>
<organism evidence="1">
    <name type="scientific">Opuntia streptacantha</name>
    <name type="common">Prickly pear cactus</name>
    <name type="synonym">Opuntia cardona</name>
    <dbReference type="NCBI Taxonomy" id="393608"/>
    <lineage>
        <taxon>Eukaryota</taxon>
        <taxon>Viridiplantae</taxon>
        <taxon>Streptophyta</taxon>
        <taxon>Embryophyta</taxon>
        <taxon>Tracheophyta</taxon>
        <taxon>Spermatophyta</taxon>
        <taxon>Magnoliopsida</taxon>
        <taxon>eudicotyledons</taxon>
        <taxon>Gunneridae</taxon>
        <taxon>Pentapetalae</taxon>
        <taxon>Caryophyllales</taxon>
        <taxon>Cactineae</taxon>
        <taxon>Cactaceae</taxon>
        <taxon>Opuntioideae</taxon>
        <taxon>Opuntia</taxon>
    </lineage>
</organism>
<evidence type="ECO:0000313" key="1">
    <source>
        <dbReference type="EMBL" id="MBA4624431.1"/>
    </source>
</evidence>
<accession>A0A7C8YRG6</accession>
<reference evidence="1" key="2">
    <citation type="submission" date="2020-07" db="EMBL/GenBank/DDBJ databases">
        <authorList>
            <person name="Vera ALvarez R."/>
            <person name="Arias-Moreno D.M."/>
            <person name="Jimenez-Jacinto V."/>
            <person name="Jimenez-Bremont J.F."/>
            <person name="Swaminathan K."/>
            <person name="Moose S.P."/>
            <person name="Guerrero-Gonzalez M.L."/>
            <person name="Marino-Ramirez L."/>
            <person name="Landsman D."/>
            <person name="Rodriguez-Kessler M."/>
            <person name="Delgado-Sanchez P."/>
        </authorList>
    </citation>
    <scope>NUCLEOTIDE SEQUENCE</scope>
    <source>
        <tissue evidence="1">Cladode</tissue>
    </source>
</reference>
<protein>
    <submittedName>
        <fullName evidence="1">Uncharacterized protein</fullName>
    </submittedName>
</protein>
<proteinExistence type="predicted"/>
<dbReference type="AlphaFoldDB" id="A0A7C8YRG6"/>
<sequence>MTPQSSPLPVVALRSTNDLFLISSNMKTTPTPPICPYSLKTCLVTSSFWRSSPISTSIWSRTLGPALWAIQNSEFQSVVPKGVIAFTRQSSIFLETKDGSSMGRHIV</sequence>
<dbReference type="EMBL" id="GISG01047654">
    <property type="protein sequence ID" value="MBA4624431.1"/>
    <property type="molecule type" value="Transcribed_RNA"/>
</dbReference>
<reference evidence="1" key="1">
    <citation type="journal article" date="2013" name="J. Plant Res.">
        <title>Effect of fungi and light on seed germination of three Opuntia species from semiarid lands of central Mexico.</title>
        <authorList>
            <person name="Delgado-Sanchez P."/>
            <person name="Jimenez-Bremont J.F."/>
            <person name="Guerrero-Gonzalez Mde L."/>
            <person name="Flores J."/>
        </authorList>
    </citation>
    <scope>NUCLEOTIDE SEQUENCE</scope>
    <source>
        <tissue evidence="1">Cladode</tissue>
    </source>
</reference>